<evidence type="ECO:0000256" key="4">
    <source>
        <dbReference type="ARBA" id="ARBA00022723"/>
    </source>
</evidence>
<dbReference type="Pfam" id="PF00107">
    <property type="entry name" value="ADH_zinc_N"/>
    <property type="match status" value="1"/>
</dbReference>
<evidence type="ECO:0000259" key="9">
    <source>
        <dbReference type="SMART" id="SM00829"/>
    </source>
</evidence>
<evidence type="ECO:0000313" key="11">
    <source>
        <dbReference type="Proteomes" id="UP000000547"/>
    </source>
</evidence>
<dbReference type="KEGG" id="cps:CPS_3853"/>
<dbReference type="RefSeq" id="WP_011044601.1">
    <property type="nucleotide sequence ID" value="NC_003910.7"/>
</dbReference>
<accession>Q47XF5</accession>
<dbReference type="AlphaFoldDB" id="Q47XF5"/>
<dbReference type="EC" id="1.1.1.1" evidence="3"/>
<dbReference type="InterPro" id="IPR020843">
    <property type="entry name" value="ER"/>
</dbReference>
<evidence type="ECO:0000256" key="2">
    <source>
        <dbReference type="ARBA" id="ARBA00008072"/>
    </source>
</evidence>
<dbReference type="Gene3D" id="3.90.180.10">
    <property type="entry name" value="Medium-chain alcohol dehydrogenases, catalytic domain"/>
    <property type="match status" value="1"/>
</dbReference>
<comment type="cofactor">
    <cofactor evidence="1 8">
        <name>Zn(2+)</name>
        <dbReference type="ChEBI" id="CHEBI:29105"/>
    </cofactor>
</comment>
<dbReference type="GO" id="GO:0008270">
    <property type="term" value="F:zinc ion binding"/>
    <property type="evidence" value="ECO:0007669"/>
    <property type="project" value="InterPro"/>
</dbReference>
<dbReference type="PANTHER" id="PTHR42940">
    <property type="entry name" value="ALCOHOL DEHYDROGENASE 1-RELATED"/>
    <property type="match status" value="1"/>
</dbReference>
<dbReference type="InterPro" id="IPR011032">
    <property type="entry name" value="GroES-like_sf"/>
</dbReference>
<evidence type="ECO:0000256" key="1">
    <source>
        <dbReference type="ARBA" id="ARBA00001947"/>
    </source>
</evidence>
<dbReference type="Gene3D" id="3.40.50.720">
    <property type="entry name" value="NAD(P)-binding Rossmann-like Domain"/>
    <property type="match status" value="1"/>
</dbReference>
<dbReference type="HOGENOM" id="CLU_026673_20_1_6"/>
<dbReference type="SUPFAM" id="SSF50129">
    <property type="entry name" value="GroES-like"/>
    <property type="match status" value="1"/>
</dbReference>
<dbReference type="Pfam" id="PF08240">
    <property type="entry name" value="ADH_N"/>
    <property type="match status" value="1"/>
</dbReference>
<keyword evidence="5 8" id="KW-0862">Zinc</keyword>
<reference evidence="10" key="1">
    <citation type="journal article" date="2005" name="Proc. Natl. Acad. Sci. U.S.A.">
        <title>The psychrophilic lifestyle as revealed by the genome sequence of Colwellia psychrerythraea 34H through genomic and proteomic analyses.</title>
        <authorList>
            <person name="Methe B.A."/>
            <person name="Nelson K.E."/>
            <person name="Deming J.W."/>
            <person name="Momen B."/>
            <person name="Melamud E."/>
            <person name="Zhang X."/>
            <person name="Moult J."/>
            <person name="Madupu R."/>
            <person name="Nelson W.C."/>
            <person name="Dodson R.J."/>
            <person name="Brinkac L.M."/>
            <person name="Daugherty S.C."/>
            <person name="Durkin A.S."/>
            <person name="DeBoy R.T."/>
            <person name="Kolonay J.F."/>
            <person name="Sullivan S.A."/>
            <person name="Zhou L."/>
            <person name="Davidsen T.M."/>
            <person name="Wu M."/>
            <person name="Huston A.L."/>
            <person name="Lewis M."/>
            <person name="Weaver B."/>
            <person name="Weidman J.F."/>
            <person name="Khouri H."/>
            <person name="Utterback T.R."/>
            <person name="Feldblyum T.V."/>
            <person name="Fraser C.M."/>
        </authorList>
    </citation>
    <scope>NUCLEOTIDE SEQUENCE [LARGE SCALE GENOMIC DNA]</scope>
    <source>
        <strain evidence="10">34H</strain>
    </source>
</reference>
<evidence type="ECO:0000256" key="7">
    <source>
        <dbReference type="ARBA" id="ARBA00023027"/>
    </source>
</evidence>
<evidence type="ECO:0000256" key="5">
    <source>
        <dbReference type="ARBA" id="ARBA00022833"/>
    </source>
</evidence>
<dbReference type="PANTHER" id="PTHR42940:SF8">
    <property type="entry name" value="VACUOLAR PROTEIN SORTING-ASSOCIATED PROTEIN 11"/>
    <property type="match status" value="1"/>
</dbReference>
<dbReference type="FunFam" id="3.40.50.720:FF:000039">
    <property type="entry name" value="Alcohol dehydrogenase AdhP"/>
    <property type="match status" value="1"/>
</dbReference>
<organism evidence="10 11">
    <name type="scientific">Colwellia psychrerythraea (strain 34H / ATCC BAA-681)</name>
    <name type="common">Vibrio psychroerythus</name>
    <dbReference type="NCBI Taxonomy" id="167879"/>
    <lineage>
        <taxon>Bacteria</taxon>
        <taxon>Pseudomonadati</taxon>
        <taxon>Pseudomonadota</taxon>
        <taxon>Gammaproteobacteria</taxon>
        <taxon>Alteromonadales</taxon>
        <taxon>Colwelliaceae</taxon>
        <taxon>Colwellia</taxon>
    </lineage>
</organism>
<dbReference type="EMBL" id="CP000083">
    <property type="protein sequence ID" value="AAZ26952.1"/>
    <property type="molecule type" value="Genomic_DNA"/>
</dbReference>
<name>Q47XF5_COLP3</name>
<evidence type="ECO:0000256" key="6">
    <source>
        <dbReference type="ARBA" id="ARBA00023002"/>
    </source>
</evidence>
<evidence type="ECO:0000313" key="10">
    <source>
        <dbReference type="EMBL" id="AAZ26952.1"/>
    </source>
</evidence>
<dbReference type="SUPFAM" id="SSF51735">
    <property type="entry name" value="NAD(P)-binding Rossmann-fold domains"/>
    <property type="match status" value="1"/>
</dbReference>
<sequence length="336" mass="35907">MKAAVNHQFKGKLEIEQLDKPTISSHEVLVKIHACGVCHTDLHACHGDWPVKPKMPLVPGHEGVGEIVEVGDQVSHCKLGDRVGIPWLYSACGHCDYCLTGDENLCLSQQNAGYSVDGSYAEYCKADGNYVVKIPDGISYVDAAPLFCAGVTTYKALKVSTAKPGEWVAIFGIGGLGHLAVQYAVAMGLNVIAVDTGEAKLDLAKKLGASLCLDFKRDDVVAKVLAETGGVHASICTAVSKSGFEQSYKVIRRGGKCVLVGLPPEDMPLPIFDTVLNGVSVVGSIVGTRKDLIECLDFAARGKVKAITIEKSLEDINDIFEEMINGEITGRVVMKF</sequence>
<evidence type="ECO:0000256" key="3">
    <source>
        <dbReference type="ARBA" id="ARBA00013190"/>
    </source>
</evidence>
<comment type="similarity">
    <text evidence="2 8">Belongs to the zinc-containing alcohol dehydrogenase family.</text>
</comment>
<dbReference type="STRING" id="167879.CPS_3853"/>
<dbReference type="Proteomes" id="UP000000547">
    <property type="component" value="Chromosome"/>
</dbReference>
<dbReference type="NCBIfam" id="NF006940">
    <property type="entry name" value="PRK09422.1"/>
    <property type="match status" value="1"/>
</dbReference>
<keyword evidence="7" id="KW-0520">NAD</keyword>
<dbReference type="GO" id="GO:0004022">
    <property type="term" value="F:alcohol dehydrogenase (NAD+) activity"/>
    <property type="evidence" value="ECO:0007669"/>
    <property type="project" value="UniProtKB-EC"/>
</dbReference>
<dbReference type="InterPro" id="IPR013149">
    <property type="entry name" value="ADH-like_C"/>
</dbReference>
<dbReference type="eggNOG" id="COG1064">
    <property type="taxonomic scope" value="Bacteria"/>
</dbReference>
<dbReference type="SMART" id="SM00829">
    <property type="entry name" value="PKS_ER"/>
    <property type="match status" value="1"/>
</dbReference>
<proteinExistence type="inferred from homology"/>
<protein>
    <recommendedName>
        <fullName evidence="3">alcohol dehydrogenase</fullName>
        <ecNumber evidence="3">1.1.1.1</ecNumber>
    </recommendedName>
</protein>
<dbReference type="InterPro" id="IPR036291">
    <property type="entry name" value="NAD(P)-bd_dom_sf"/>
</dbReference>
<dbReference type="CDD" id="cd08297">
    <property type="entry name" value="CAD3"/>
    <property type="match status" value="1"/>
</dbReference>
<keyword evidence="4 8" id="KW-0479">Metal-binding</keyword>
<dbReference type="InterPro" id="IPR013154">
    <property type="entry name" value="ADH-like_N"/>
</dbReference>
<keyword evidence="6 10" id="KW-0560">Oxidoreductase</keyword>
<feature type="domain" description="Enoyl reductase (ER)" evidence="9">
    <location>
        <begin position="11"/>
        <end position="334"/>
    </location>
</feature>
<dbReference type="PROSITE" id="PS00059">
    <property type="entry name" value="ADH_ZINC"/>
    <property type="match status" value="1"/>
</dbReference>
<gene>
    <name evidence="10" type="ordered locus">CPS_3853</name>
</gene>
<evidence type="ECO:0000256" key="8">
    <source>
        <dbReference type="RuleBase" id="RU361277"/>
    </source>
</evidence>
<dbReference type="InterPro" id="IPR002328">
    <property type="entry name" value="ADH_Zn_CS"/>
</dbReference>
<dbReference type="FunFam" id="3.90.180.10:FF:000002">
    <property type="entry name" value="Alcohol dehydrogenase AdhP"/>
    <property type="match status" value="1"/>
</dbReference>